<evidence type="ECO:0000313" key="3">
    <source>
        <dbReference type="EMBL" id="WOK98365.1"/>
    </source>
</evidence>
<dbReference type="Proteomes" id="UP001327560">
    <property type="component" value="Chromosome 2"/>
</dbReference>
<dbReference type="Pfam" id="PF13833">
    <property type="entry name" value="EF-hand_8"/>
    <property type="match status" value="1"/>
</dbReference>
<dbReference type="Gene3D" id="1.10.238.10">
    <property type="entry name" value="EF-hand"/>
    <property type="match status" value="1"/>
</dbReference>
<dbReference type="InterPro" id="IPR018247">
    <property type="entry name" value="EF_Hand_1_Ca_BS"/>
</dbReference>
<dbReference type="PROSITE" id="PS50222">
    <property type="entry name" value="EF_HAND_2"/>
    <property type="match status" value="1"/>
</dbReference>
<dbReference type="InterPro" id="IPR002048">
    <property type="entry name" value="EF_hand_dom"/>
</dbReference>
<dbReference type="PROSITE" id="PS00018">
    <property type="entry name" value="EF_HAND_1"/>
    <property type="match status" value="1"/>
</dbReference>
<dbReference type="GO" id="GO:0005509">
    <property type="term" value="F:calcium ion binding"/>
    <property type="evidence" value="ECO:0007669"/>
    <property type="project" value="InterPro"/>
</dbReference>
<dbReference type="SMART" id="SM00054">
    <property type="entry name" value="EFh"/>
    <property type="match status" value="1"/>
</dbReference>
<evidence type="ECO:0000313" key="4">
    <source>
        <dbReference type="Proteomes" id="UP001327560"/>
    </source>
</evidence>
<keyword evidence="1" id="KW-0106">Calcium</keyword>
<accession>A0AAQ3Q6K8</accession>
<feature type="domain" description="EF-hand" evidence="2">
    <location>
        <begin position="40"/>
        <end position="75"/>
    </location>
</feature>
<gene>
    <name evidence="3" type="ORF">Cni_G07076</name>
</gene>
<dbReference type="SUPFAM" id="SSF47473">
    <property type="entry name" value="EF-hand"/>
    <property type="match status" value="1"/>
</dbReference>
<sequence length="83" mass="9105">MAEVTAPEMERIFKRFAAVGEGGKISSAELGEAIRILGSTPCDEIRRMITEIDTDGDGYIDFKEFAAFCRANPALMNDVAKVF</sequence>
<evidence type="ECO:0000256" key="1">
    <source>
        <dbReference type="ARBA" id="ARBA00022837"/>
    </source>
</evidence>
<evidence type="ECO:0000259" key="2">
    <source>
        <dbReference type="PROSITE" id="PS50222"/>
    </source>
</evidence>
<dbReference type="CDD" id="cd00051">
    <property type="entry name" value="EFh"/>
    <property type="match status" value="1"/>
</dbReference>
<reference evidence="3 4" key="1">
    <citation type="submission" date="2023-10" db="EMBL/GenBank/DDBJ databases">
        <title>Chromosome-scale genome assembly provides insights into flower coloration mechanisms of Canna indica.</title>
        <authorList>
            <person name="Li C."/>
        </authorList>
    </citation>
    <scope>NUCLEOTIDE SEQUENCE [LARGE SCALE GENOMIC DNA]</scope>
    <source>
        <tissue evidence="3">Flower</tissue>
    </source>
</reference>
<name>A0AAQ3Q6K8_9LILI</name>
<dbReference type="AlphaFoldDB" id="A0AAQ3Q6K8"/>
<dbReference type="EMBL" id="CP136891">
    <property type="protein sequence ID" value="WOK98365.1"/>
    <property type="molecule type" value="Genomic_DNA"/>
</dbReference>
<protein>
    <submittedName>
        <fullName evidence="3">Polcalcin Phl p 7-like</fullName>
    </submittedName>
</protein>
<keyword evidence="4" id="KW-1185">Reference proteome</keyword>
<organism evidence="3 4">
    <name type="scientific">Canna indica</name>
    <name type="common">Indian-shot</name>
    <dbReference type="NCBI Taxonomy" id="4628"/>
    <lineage>
        <taxon>Eukaryota</taxon>
        <taxon>Viridiplantae</taxon>
        <taxon>Streptophyta</taxon>
        <taxon>Embryophyta</taxon>
        <taxon>Tracheophyta</taxon>
        <taxon>Spermatophyta</taxon>
        <taxon>Magnoliopsida</taxon>
        <taxon>Liliopsida</taxon>
        <taxon>Zingiberales</taxon>
        <taxon>Cannaceae</taxon>
        <taxon>Canna</taxon>
    </lineage>
</organism>
<dbReference type="InterPro" id="IPR011992">
    <property type="entry name" value="EF-hand-dom_pair"/>
</dbReference>
<proteinExistence type="predicted"/>